<accession>A0A0U3NWH3</accession>
<dbReference type="SUPFAM" id="SSF55729">
    <property type="entry name" value="Acyl-CoA N-acyltransferases (Nat)"/>
    <property type="match status" value="1"/>
</dbReference>
<evidence type="ECO:0000313" key="2">
    <source>
        <dbReference type="EMBL" id="ALV41167.1"/>
    </source>
</evidence>
<sequence>MTENMISTEDKFSPDVSLSRDDEHHRYELRVGGKVAVQSFFRDLPGHVDFLHTDTVEDFKGQGLGKVLAHFALDDVVASGKRIIPHCPFIAGYLRAHEGYEQHIDWPDN</sequence>
<reference evidence="2 3" key="1">
    <citation type="submission" date="2015-12" db="EMBL/GenBank/DDBJ databases">
        <authorList>
            <person name="Shamseldin A."/>
            <person name="Moawad H."/>
            <person name="Abd El-Rahim W.M."/>
            <person name="Sadowsky M.J."/>
        </authorList>
    </citation>
    <scope>NUCLEOTIDE SEQUENCE [LARGE SCALE GENOMIC DNA]</scope>
    <source>
        <strain evidence="2 3">Ar51</strain>
    </source>
</reference>
<organism evidence="2">
    <name type="scientific">Pseudarthrobacter sulfonivorans</name>
    <dbReference type="NCBI Taxonomy" id="121292"/>
    <lineage>
        <taxon>Bacteria</taxon>
        <taxon>Bacillati</taxon>
        <taxon>Actinomycetota</taxon>
        <taxon>Actinomycetes</taxon>
        <taxon>Micrococcales</taxon>
        <taxon>Micrococcaceae</taxon>
        <taxon>Pseudarthrobacter</taxon>
    </lineage>
</organism>
<dbReference type="RefSeq" id="WP_058930320.1">
    <property type="nucleotide sequence ID" value="NZ_CP013747.1"/>
</dbReference>
<dbReference type="PROSITE" id="PS51729">
    <property type="entry name" value="GNAT_YJDJ"/>
    <property type="match status" value="1"/>
</dbReference>
<dbReference type="Proteomes" id="UP000065151">
    <property type="component" value="Chromosome"/>
</dbReference>
<gene>
    <name evidence="2" type="ORF">AU252_08400</name>
</gene>
<dbReference type="EMBL" id="CP013747">
    <property type="protein sequence ID" value="ALV41167.1"/>
    <property type="molecule type" value="Genomic_DNA"/>
</dbReference>
<dbReference type="AlphaFoldDB" id="A0A0U3NWH3"/>
<dbReference type="STRING" id="121292.AU252_08400"/>
<name>A0A0U3NWH3_9MICC</name>
<dbReference type="InterPro" id="IPR031165">
    <property type="entry name" value="GNAT_YJDJ"/>
</dbReference>
<dbReference type="PANTHER" id="PTHR31435:SF10">
    <property type="entry name" value="BSR4717 PROTEIN"/>
    <property type="match status" value="1"/>
</dbReference>
<evidence type="ECO:0000259" key="1">
    <source>
        <dbReference type="PROSITE" id="PS51729"/>
    </source>
</evidence>
<dbReference type="InterPro" id="IPR045057">
    <property type="entry name" value="Gcn5-rel_NAT"/>
</dbReference>
<proteinExistence type="predicted"/>
<dbReference type="Pfam" id="PF14542">
    <property type="entry name" value="Acetyltransf_CG"/>
    <property type="match status" value="1"/>
</dbReference>
<keyword evidence="2" id="KW-0808">Transferase</keyword>
<dbReference type="PANTHER" id="PTHR31435">
    <property type="entry name" value="PROTEIN NATD1"/>
    <property type="match status" value="1"/>
</dbReference>
<dbReference type="Gene3D" id="3.40.630.30">
    <property type="match status" value="1"/>
</dbReference>
<evidence type="ECO:0000313" key="3">
    <source>
        <dbReference type="Proteomes" id="UP000065151"/>
    </source>
</evidence>
<dbReference type="KEGG" id="psul:AU252_08400"/>
<dbReference type="InterPro" id="IPR016181">
    <property type="entry name" value="Acyl_CoA_acyltransferase"/>
</dbReference>
<dbReference type="GO" id="GO:0016740">
    <property type="term" value="F:transferase activity"/>
    <property type="evidence" value="ECO:0007669"/>
    <property type="project" value="UniProtKB-KW"/>
</dbReference>
<feature type="domain" description="N-acetyltransferase" evidence="1">
    <location>
        <begin position="19"/>
        <end position="105"/>
    </location>
</feature>
<protein>
    <submittedName>
        <fullName evidence="2">Acetyltransferase</fullName>
    </submittedName>
</protein>